<comment type="catalytic activity">
    <reaction evidence="8 9">
        <text>D-gluconate + ATP = 6-phospho-D-gluconate + ADP + H(+)</text>
        <dbReference type="Rhea" id="RHEA:19433"/>
        <dbReference type="ChEBI" id="CHEBI:15378"/>
        <dbReference type="ChEBI" id="CHEBI:18391"/>
        <dbReference type="ChEBI" id="CHEBI:30616"/>
        <dbReference type="ChEBI" id="CHEBI:58759"/>
        <dbReference type="ChEBI" id="CHEBI:456216"/>
        <dbReference type="EC" id="2.7.1.12"/>
    </reaction>
</comment>
<dbReference type="Pfam" id="PF13671">
    <property type="entry name" value="AAA_33"/>
    <property type="match status" value="1"/>
</dbReference>
<sequence length="191" mass="20071">MSTESVSAESVGAESVSAEGVSAVDARVLVVMGVSGSGKSTVAAMVADQLGWAFAEGDTMHPEANVAKMHAGTPLTDEDRWPWLDVVAGWIRGHLQAGTNGVVTCSALKRSYRDVLRASGVVFVHVAGDRALLEERMSARSGHFMPTSLLESQLATLEPPQPDEVHVTVAADRTPAEEAAQVLALLGLPRD</sequence>
<dbReference type="EC" id="2.7.1.12" evidence="3 9"/>
<keyword evidence="11" id="KW-1185">Reference proteome</keyword>
<evidence type="ECO:0000256" key="2">
    <source>
        <dbReference type="ARBA" id="ARBA00008420"/>
    </source>
</evidence>
<evidence type="ECO:0000256" key="3">
    <source>
        <dbReference type="ARBA" id="ARBA00012054"/>
    </source>
</evidence>
<gene>
    <name evidence="10" type="ORF">E9228_000175</name>
</gene>
<protein>
    <recommendedName>
        <fullName evidence="3 9">Gluconokinase</fullName>
        <ecNumber evidence="3 9">2.7.1.12</ecNumber>
    </recommendedName>
</protein>
<evidence type="ECO:0000256" key="6">
    <source>
        <dbReference type="ARBA" id="ARBA00022777"/>
    </source>
</evidence>
<keyword evidence="7 9" id="KW-0067">ATP-binding</keyword>
<dbReference type="InterPro" id="IPR027417">
    <property type="entry name" value="P-loop_NTPase"/>
</dbReference>
<evidence type="ECO:0000256" key="9">
    <source>
        <dbReference type="RuleBase" id="RU363066"/>
    </source>
</evidence>
<evidence type="ECO:0000256" key="8">
    <source>
        <dbReference type="ARBA" id="ARBA00048090"/>
    </source>
</evidence>
<evidence type="ECO:0000313" key="11">
    <source>
        <dbReference type="Proteomes" id="UP001318300"/>
    </source>
</evidence>
<dbReference type="GO" id="GO:0046316">
    <property type="term" value="F:gluconokinase activity"/>
    <property type="evidence" value="ECO:0007669"/>
    <property type="project" value="UniProtKB-EC"/>
</dbReference>
<dbReference type="EMBL" id="JAAOYO010000001">
    <property type="protein sequence ID" value="NII39556.1"/>
    <property type="molecule type" value="Genomic_DNA"/>
</dbReference>
<keyword evidence="6 9" id="KW-0418">Kinase</keyword>
<name>A0ABX0T230_9MICO</name>
<comment type="pathway">
    <text evidence="1">Carbohydrate acid metabolism.</text>
</comment>
<keyword evidence="4 9" id="KW-0808">Transferase</keyword>
<organism evidence="10 11">
    <name type="scientific">Curtobacterium salicis</name>
    <dbReference type="NCBI Taxonomy" id="1779862"/>
    <lineage>
        <taxon>Bacteria</taxon>
        <taxon>Bacillati</taxon>
        <taxon>Actinomycetota</taxon>
        <taxon>Actinomycetes</taxon>
        <taxon>Micrococcales</taxon>
        <taxon>Microbacteriaceae</taxon>
        <taxon>Curtobacterium</taxon>
    </lineage>
</organism>
<comment type="caution">
    <text evidence="10">The sequence shown here is derived from an EMBL/GenBank/DDBJ whole genome shotgun (WGS) entry which is preliminary data.</text>
</comment>
<dbReference type="CDD" id="cd02021">
    <property type="entry name" value="GntK"/>
    <property type="match status" value="1"/>
</dbReference>
<dbReference type="InterPro" id="IPR006001">
    <property type="entry name" value="Therm_gnt_kin"/>
</dbReference>
<keyword evidence="5 9" id="KW-0547">Nucleotide-binding</keyword>
<dbReference type="NCBIfam" id="TIGR01313">
    <property type="entry name" value="therm_gnt_kin"/>
    <property type="match status" value="1"/>
</dbReference>
<reference evidence="10 11" key="1">
    <citation type="submission" date="2020-03" db="EMBL/GenBank/DDBJ databases">
        <title>Above-ground endophytic microbial communities from plants in different locations in the United States.</title>
        <authorList>
            <person name="Frank C."/>
        </authorList>
    </citation>
    <scope>NUCLEOTIDE SEQUENCE [LARGE SCALE GENOMIC DNA]</scope>
    <source>
        <strain evidence="10 11">WW7</strain>
    </source>
</reference>
<evidence type="ECO:0000313" key="10">
    <source>
        <dbReference type="EMBL" id="NII39556.1"/>
    </source>
</evidence>
<dbReference type="PANTHER" id="PTHR43442">
    <property type="entry name" value="GLUCONOKINASE-RELATED"/>
    <property type="match status" value="1"/>
</dbReference>
<dbReference type="Gene3D" id="3.40.50.300">
    <property type="entry name" value="P-loop containing nucleotide triphosphate hydrolases"/>
    <property type="match status" value="1"/>
</dbReference>
<proteinExistence type="inferred from homology"/>
<evidence type="ECO:0000256" key="1">
    <source>
        <dbReference type="ARBA" id="ARBA00004761"/>
    </source>
</evidence>
<accession>A0ABX0T230</accession>
<dbReference type="PANTHER" id="PTHR43442:SF3">
    <property type="entry name" value="GLUCONOKINASE-RELATED"/>
    <property type="match status" value="1"/>
</dbReference>
<evidence type="ECO:0000256" key="7">
    <source>
        <dbReference type="ARBA" id="ARBA00022840"/>
    </source>
</evidence>
<comment type="similarity">
    <text evidence="2 9">Belongs to the gluconokinase GntK/GntV family.</text>
</comment>
<evidence type="ECO:0000256" key="5">
    <source>
        <dbReference type="ARBA" id="ARBA00022741"/>
    </source>
</evidence>
<dbReference type="SUPFAM" id="SSF52540">
    <property type="entry name" value="P-loop containing nucleoside triphosphate hydrolases"/>
    <property type="match status" value="1"/>
</dbReference>
<evidence type="ECO:0000256" key="4">
    <source>
        <dbReference type="ARBA" id="ARBA00022679"/>
    </source>
</evidence>
<dbReference type="Proteomes" id="UP001318300">
    <property type="component" value="Unassembled WGS sequence"/>
</dbReference>